<dbReference type="Pfam" id="PF13520">
    <property type="entry name" value="AA_permease_2"/>
    <property type="match status" value="1"/>
</dbReference>
<evidence type="ECO:0000256" key="3">
    <source>
        <dbReference type="ARBA" id="ARBA00022692"/>
    </source>
</evidence>
<reference evidence="7" key="1">
    <citation type="submission" date="2020-08" db="EMBL/GenBank/DDBJ databases">
        <title>Genome public.</title>
        <authorList>
            <person name="Liu C."/>
            <person name="Sun Q."/>
        </authorList>
    </citation>
    <scope>NUCLEOTIDE SEQUENCE</scope>
    <source>
        <strain evidence="7">NSJ-51</strain>
    </source>
</reference>
<protein>
    <submittedName>
        <fullName evidence="7">APC family permease</fullName>
    </submittedName>
</protein>
<keyword evidence="8" id="KW-1185">Reference proteome</keyword>
<keyword evidence="4 6" id="KW-1133">Transmembrane helix</keyword>
<dbReference type="GO" id="GO:0005886">
    <property type="term" value="C:plasma membrane"/>
    <property type="evidence" value="ECO:0007669"/>
    <property type="project" value="UniProtKB-SubCell"/>
</dbReference>
<comment type="subcellular location">
    <subcellularLocation>
        <location evidence="1">Cell membrane</location>
        <topology evidence="1">Multi-pass membrane protein</topology>
    </subcellularLocation>
</comment>
<feature type="transmembrane region" description="Helical" evidence="6">
    <location>
        <begin position="12"/>
        <end position="29"/>
    </location>
</feature>
<dbReference type="Proteomes" id="UP000661435">
    <property type="component" value="Unassembled WGS sequence"/>
</dbReference>
<gene>
    <name evidence="7" type="ORF">H8S57_12845</name>
</gene>
<evidence type="ECO:0000256" key="2">
    <source>
        <dbReference type="ARBA" id="ARBA00022475"/>
    </source>
</evidence>
<keyword evidence="3 6" id="KW-0812">Transmembrane</keyword>
<evidence type="ECO:0000313" key="7">
    <source>
        <dbReference type="EMBL" id="MBC5734604.1"/>
    </source>
</evidence>
<organism evidence="7 8">
    <name type="scientific">Lawsonibacter hominis</name>
    <dbReference type="NCBI Taxonomy" id="2763053"/>
    <lineage>
        <taxon>Bacteria</taxon>
        <taxon>Bacillati</taxon>
        <taxon>Bacillota</taxon>
        <taxon>Clostridia</taxon>
        <taxon>Eubacteriales</taxon>
        <taxon>Oscillospiraceae</taxon>
        <taxon>Lawsonibacter</taxon>
    </lineage>
</organism>
<feature type="transmembrane region" description="Helical" evidence="6">
    <location>
        <begin position="363"/>
        <end position="380"/>
    </location>
</feature>
<dbReference type="Gene3D" id="1.20.1740.10">
    <property type="entry name" value="Amino acid/polyamine transporter I"/>
    <property type="match status" value="1"/>
</dbReference>
<proteinExistence type="predicted"/>
<feature type="transmembrane region" description="Helical" evidence="6">
    <location>
        <begin position="425"/>
        <end position="442"/>
    </location>
</feature>
<evidence type="ECO:0000256" key="5">
    <source>
        <dbReference type="ARBA" id="ARBA00023136"/>
    </source>
</evidence>
<feature type="transmembrane region" description="Helical" evidence="6">
    <location>
        <begin position="94"/>
        <end position="119"/>
    </location>
</feature>
<accession>A0A8J6JG57</accession>
<dbReference type="PIRSF" id="PIRSF006060">
    <property type="entry name" value="AA_transporter"/>
    <property type="match status" value="1"/>
</dbReference>
<evidence type="ECO:0000256" key="6">
    <source>
        <dbReference type="SAM" id="Phobius"/>
    </source>
</evidence>
<feature type="transmembrane region" description="Helical" evidence="6">
    <location>
        <begin position="166"/>
        <end position="185"/>
    </location>
</feature>
<feature type="transmembrane region" description="Helical" evidence="6">
    <location>
        <begin position="275"/>
        <end position="299"/>
    </location>
</feature>
<feature type="transmembrane region" description="Helical" evidence="6">
    <location>
        <begin position="197"/>
        <end position="218"/>
    </location>
</feature>
<feature type="transmembrane region" description="Helical" evidence="6">
    <location>
        <begin position="400"/>
        <end position="419"/>
    </location>
</feature>
<evidence type="ECO:0000256" key="1">
    <source>
        <dbReference type="ARBA" id="ARBA00004651"/>
    </source>
</evidence>
<dbReference type="PANTHER" id="PTHR42770:SF7">
    <property type="entry name" value="MEMBRANE PROTEIN"/>
    <property type="match status" value="1"/>
</dbReference>
<evidence type="ECO:0000256" key="4">
    <source>
        <dbReference type="ARBA" id="ARBA00022989"/>
    </source>
</evidence>
<dbReference type="AlphaFoldDB" id="A0A8J6JG57"/>
<feature type="transmembrane region" description="Helical" evidence="6">
    <location>
        <begin position="337"/>
        <end position="357"/>
    </location>
</feature>
<feature type="transmembrane region" description="Helical" evidence="6">
    <location>
        <begin position="41"/>
        <end position="61"/>
    </location>
</feature>
<keyword evidence="5 6" id="KW-0472">Membrane</keyword>
<dbReference type="EMBL" id="JACOPP010000021">
    <property type="protein sequence ID" value="MBC5734604.1"/>
    <property type="molecule type" value="Genomic_DNA"/>
</dbReference>
<dbReference type="GO" id="GO:0022857">
    <property type="term" value="F:transmembrane transporter activity"/>
    <property type="evidence" value="ECO:0007669"/>
    <property type="project" value="InterPro"/>
</dbReference>
<comment type="caution">
    <text evidence="7">The sequence shown here is derived from an EMBL/GenBank/DDBJ whole genome shotgun (WGS) entry which is preliminary data.</text>
</comment>
<dbReference type="PANTHER" id="PTHR42770">
    <property type="entry name" value="AMINO ACID TRANSPORTER-RELATED"/>
    <property type="match status" value="1"/>
</dbReference>
<name>A0A8J6JG57_9FIRM</name>
<evidence type="ECO:0000313" key="8">
    <source>
        <dbReference type="Proteomes" id="UP000661435"/>
    </source>
</evidence>
<sequence length="469" mass="50725">MSTLQKSFDWKALLALGLGCVVGWSWVIYSGMWGSLGGTMGGVLAFVIVAILCSFVGLVYAELSSTYPKAGGEVIFSIEALGLGWARVAQWMCLLSWVGLLAVEAIGIPVILTTIGFTVPQVVPLYQFAGETVYLSYILVSIGINGIFAVINILGASISGTVQKWAVYLLLAAAVFFCVSGIALGEPANMEPLFTTPQAVFTVLLMLPGFMSGFNAIPQAAEDGKVPHKMVGRVVIITIWAAAIFYLMIVLGLGFAAPLEVRSGAGLAVLEAVTVLFNGSIVARTFVAIAALLGMLTTWNSAYVAGSRLLVGLGRAKFLPGIFSDIHPKFNTPYKSILFLFILSSLMVFMGANMTIFGILADALSLNVVLEWVLTSVCFLRLQKIRPDLPRPYRVKHPKLIGWISLLCCLAFTCLYLPFSPSGLMPIEWGVLAVYVIFALIIDQVWNRKNKSSLEERRQLLGLNDIETE</sequence>
<feature type="transmembrane region" description="Helical" evidence="6">
    <location>
        <begin position="134"/>
        <end position="154"/>
    </location>
</feature>
<keyword evidence="2" id="KW-1003">Cell membrane</keyword>
<dbReference type="RefSeq" id="WP_186908433.1">
    <property type="nucleotide sequence ID" value="NZ_JACOPP010000021.1"/>
</dbReference>
<dbReference type="InterPro" id="IPR050367">
    <property type="entry name" value="APC_superfamily"/>
</dbReference>
<dbReference type="InterPro" id="IPR002293">
    <property type="entry name" value="AA/rel_permease1"/>
</dbReference>
<feature type="transmembrane region" description="Helical" evidence="6">
    <location>
        <begin position="230"/>
        <end position="255"/>
    </location>
</feature>